<accession>A0ACC0KL93</accession>
<evidence type="ECO:0000313" key="1">
    <source>
        <dbReference type="EMBL" id="KAI8437249.1"/>
    </source>
</evidence>
<comment type="caution">
    <text evidence="1">The sequence shown here is derived from an EMBL/GenBank/DDBJ whole genome shotgun (WGS) entry which is preliminary data.</text>
</comment>
<proteinExistence type="predicted"/>
<gene>
    <name evidence="1" type="ORF">MSG28_011635</name>
</gene>
<keyword evidence="2" id="KW-1185">Reference proteome</keyword>
<sequence length="227" mass="26082">MSQAPQGFVPEKVQEFNRRASQDMSDSPAHQKPLRNSDTPKKEPNVNGTDRAADKPKTEEKPKNDTNFSPARNQEAKNPFSAQFYSRGRAHGHFEMGPRGLDYSPHRMGLDFSNRMRDYGPQRSTSIHGHELTDGPVPMKPEYLGHRSHFGSQIVPGGMNHPDVVFRHDYYSQVGFSPPRAARFSSQEYLNAPAQYGRWPDYREQYRQRRRSQQDLHSMEQNEPGIL</sequence>
<dbReference type="Proteomes" id="UP001064048">
    <property type="component" value="Chromosome 20"/>
</dbReference>
<organism evidence="1 2">
    <name type="scientific">Choristoneura fumiferana</name>
    <name type="common">Spruce budworm moth</name>
    <name type="synonym">Archips fumiferana</name>
    <dbReference type="NCBI Taxonomy" id="7141"/>
    <lineage>
        <taxon>Eukaryota</taxon>
        <taxon>Metazoa</taxon>
        <taxon>Ecdysozoa</taxon>
        <taxon>Arthropoda</taxon>
        <taxon>Hexapoda</taxon>
        <taxon>Insecta</taxon>
        <taxon>Pterygota</taxon>
        <taxon>Neoptera</taxon>
        <taxon>Endopterygota</taxon>
        <taxon>Lepidoptera</taxon>
        <taxon>Glossata</taxon>
        <taxon>Ditrysia</taxon>
        <taxon>Tortricoidea</taxon>
        <taxon>Tortricidae</taxon>
        <taxon>Tortricinae</taxon>
        <taxon>Choristoneura</taxon>
    </lineage>
</organism>
<dbReference type="EMBL" id="CM046120">
    <property type="protein sequence ID" value="KAI8437249.1"/>
    <property type="molecule type" value="Genomic_DNA"/>
</dbReference>
<name>A0ACC0KL93_CHOFU</name>
<reference evidence="1 2" key="1">
    <citation type="journal article" date="2022" name="Genome Biol. Evol.">
        <title>The Spruce Budworm Genome: Reconstructing the Evolutionary History of Antifreeze Proteins.</title>
        <authorList>
            <person name="Beliveau C."/>
            <person name="Gagne P."/>
            <person name="Picq S."/>
            <person name="Vernygora O."/>
            <person name="Keeling C.I."/>
            <person name="Pinkney K."/>
            <person name="Doucet D."/>
            <person name="Wen F."/>
            <person name="Johnston J.S."/>
            <person name="Maaroufi H."/>
            <person name="Boyle B."/>
            <person name="Laroche J."/>
            <person name="Dewar K."/>
            <person name="Juretic N."/>
            <person name="Blackburn G."/>
            <person name="Nisole A."/>
            <person name="Brunet B."/>
            <person name="Brandao M."/>
            <person name="Lumley L."/>
            <person name="Duan J."/>
            <person name="Quan G."/>
            <person name="Lucarotti C.J."/>
            <person name="Roe A.D."/>
            <person name="Sperling F.A.H."/>
            <person name="Levesque R.C."/>
            <person name="Cusson M."/>
        </authorList>
    </citation>
    <scope>NUCLEOTIDE SEQUENCE [LARGE SCALE GENOMIC DNA]</scope>
    <source>
        <strain evidence="1">Glfc:IPQL:Cfum</strain>
    </source>
</reference>
<evidence type="ECO:0000313" key="2">
    <source>
        <dbReference type="Proteomes" id="UP001064048"/>
    </source>
</evidence>
<protein>
    <submittedName>
        <fullName evidence="1">Uncharacterized protein</fullName>
    </submittedName>
</protein>